<evidence type="ECO:0000256" key="1">
    <source>
        <dbReference type="SAM" id="Coils"/>
    </source>
</evidence>
<organism evidence="2">
    <name type="scientific">marine metagenome</name>
    <dbReference type="NCBI Taxonomy" id="408172"/>
    <lineage>
        <taxon>unclassified sequences</taxon>
        <taxon>metagenomes</taxon>
        <taxon>ecological metagenomes</taxon>
    </lineage>
</organism>
<evidence type="ECO:0000313" key="2">
    <source>
        <dbReference type="EMBL" id="SVD41354.1"/>
    </source>
</evidence>
<name>A0A382V4G0_9ZZZZ</name>
<gene>
    <name evidence="2" type="ORF">METZ01_LOCUS394208</name>
</gene>
<keyword evidence="1" id="KW-0175">Coiled coil</keyword>
<dbReference type="EMBL" id="UINC01149092">
    <property type="protein sequence ID" value="SVD41354.1"/>
    <property type="molecule type" value="Genomic_DNA"/>
</dbReference>
<reference evidence="2" key="1">
    <citation type="submission" date="2018-05" db="EMBL/GenBank/DDBJ databases">
        <authorList>
            <person name="Lanie J.A."/>
            <person name="Ng W.-L."/>
            <person name="Kazmierczak K.M."/>
            <person name="Andrzejewski T.M."/>
            <person name="Davidsen T.M."/>
            <person name="Wayne K.J."/>
            <person name="Tettelin H."/>
            <person name="Glass J.I."/>
            <person name="Rusch D."/>
            <person name="Podicherti R."/>
            <person name="Tsui H.-C.T."/>
            <person name="Winkler M.E."/>
        </authorList>
    </citation>
    <scope>NUCLEOTIDE SEQUENCE</scope>
</reference>
<protein>
    <submittedName>
        <fullName evidence="2">Uncharacterized protein</fullName>
    </submittedName>
</protein>
<proteinExistence type="predicted"/>
<feature type="coiled-coil region" evidence="1">
    <location>
        <begin position="8"/>
        <end position="35"/>
    </location>
</feature>
<sequence length="76" mass="8738">MTDMFITKDEIENRKEILKTDLKTVKDRMAELDKKRSEDVALCNAINGAIQQCDIFLEDLNDEKPEMASDDGNDEE</sequence>
<dbReference type="AlphaFoldDB" id="A0A382V4G0"/>
<accession>A0A382V4G0</accession>